<organism evidence="2 3">
    <name type="scientific">Fictibacillus barbaricus</name>
    <dbReference type="NCBI Taxonomy" id="182136"/>
    <lineage>
        <taxon>Bacteria</taxon>
        <taxon>Bacillati</taxon>
        <taxon>Bacillota</taxon>
        <taxon>Bacilli</taxon>
        <taxon>Bacillales</taxon>
        <taxon>Fictibacillaceae</taxon>
        <taxon>Fictibacillus</taxon>
    </lineage>
</organism>
<reference evidence="2 3" key="1">
    <citation type="submission" date="2023-07" db="EMBL/GenBank/DDBJ databases">
        <title>Sorghum-associated microbial communities from plants grown in Nebraska, USA.</title>
        <authorList>
            <person name="Schachtman D."/>
        </authorList>
    </citation>
    <scope>NUCLEOTIDE SEQUENCE [LARGE SCALE GENOMIC DNA]</scope>
    <source>
        <strain evidence="2 3">BE211</strain>
    </source>
</reference>
<protein>
    <submittedName>
        <fullName evidence="2">Uncharacterized protein</fullName>
    </submittedName>
</protein>
<evidence type="ECO:0000313" key="3">
    <source>
        <dbReference type="Proteomes" id="UP001258181"/>
    </source>
</evidence>
<keyword evidence="1" id="KW-0812">Transmembrane</keyword>
<keyword evidence="1" id="KW-1133">Transmembrane helix</keyword>
<accession>A0ABU1TZI3</accession>
<gene>
    <name evidence="2" type="ORF">J2X07_001560</name>
</gene>
<name>A0ABU1TZI3_9BACL</name>
<feature type="transmembrane region" description="Helical" evidence="1">
    <location>
        <begin position="7"/>
        <end position="25"/>
    </location>
</feature>
<proteinExistence type="predicted"/>
<keyword evidence="3" id="KW-1185">Reference proteome</keyword>
<evidence type="ECO:0000256" key="1">
    <source>
        <dbReference type="SAM" id="Phobius"/>
    </source>
</evidence>
<comment type="caution">
    <text evidence="2">The sequence shown here is derived from an EMBL/GenBank/DDBJ whole genome shotgun (WGS) entry which is preliminary data.</text>
</comment>
<evidence type="ECO:0000313" key="2">
    <source>
        <dbReference type="EMBL" id="MDR7072583.1"/>
    </source>
</evidence>
<sequence length="29" mass="3245">MRDYLNRIFAVLFLTLCISVLFLGGKLGA</sequence>
<dbReference type="Proteomes" id="UP001258181">
    <property type="component" value="Unassembled WGS sequence"/>
</dbReference>
<keyword evidence="1" id="KW-0472">Membrane</keyword>
<dbReference type="EMBL" id="JAVDWA010000002">
    <property type="protein sequence ID" value="MDR7072583.1"/>
    <property type="molecule type" value="Genomic_DNA"/>
</dbReference>